<dbReference type="InterPro" id="IPR038670">
    <property type="entry name" value="HslJ-like_sf"/>
</dbReference>
<evidence type="ECO:0000259" key="3">
    <source>
        <dbReference type="Pfam" id="PF14302"/>
    </source>
</evidence>
<reference evidence="5" key="1">
    <citation type="journal article" date="2017" name="Biotechnol. Biofuels">
        <title>Evaluation of environmental bacterial communities as a factor affecting the growth of duckweed Lemna minor.</title>
        <authorList>
            <person name="Ishizawa H."/>
            <person name="Kuroda M."/>
            <person name="Morikawa M."/>
            <person name="Ike M."/>
        </authorList>
    </citation>
    <scope>NUCLEOTIDE SEQUENCE [LARGE SCALE GENOMIC DNA]</scope>
    <source>
        <strain evidence="5">H3</strain>
    </source>
</reference>
<keyword evidence="5" id="KW-1185">Reference proteome</keyword>
<accession>A0A3G9GLS3</accession>
<feature type="domain" description="DUF306" evidence="2">
    <location>
        <begin position="21"/>
        <end position="114"/>
    </location>
</feature>
<dbReference type="InterPro" id="IPR005184">
    <property type="entry name" value="DUF306_Meta_HslJ"/>
</dbReference>
<gene>
    <name evidence="4" type="ORF">DLM_4119</name>
</gene>
<dbReference type="PANTHER" id="PTHR35535:SF1">
    <property type="entry name" value="HEAT SHOCK PROTEIN HSLJ"/>
    <property type="match status" value="1"/>
</dbReference>
<keyword evidence="1" id="KW-0732">Signal</keyword>
<evidence type="ECO:0000313" key="4">
    <source>
        <dbReference type="EMBL" id="BBF87693.1"/>
    </source>
</evidence>
<sequence length="225" mass="24468">MHSKITLLLAALLSAPAWAQAELPAGEWQLASPAVSGPLPTLSVQDGRVSGFAGCNRFTGHSNAEGKLVIATTRMMCSPAMMQTEQAYIGLLSQPFRIQTDGKQQLLLTGSAGEYRFVRKLDKAAGRSAAATAPVPRPQYLYVSAVRKNCSAGAGQMQCLQVRSSDQQPWQLFYGEIEGFKPQPDTAYYLKLRYETVPNPPADASAVRTILERVVFSETVKRSVM</sequence>
<feature type="domain" description="DUF4377" evidence="3">
    <location>
        <begin position="142"/>
        <end position="215"/>
    </location>
</feature>
<dbReference type="AlphaFoldDB" id="A0A3G9GLS3"/>
<dbReference type="Gene3D" id="2.40.128.270">
    <property type="match status" value="1"/>
</dbReference>
<feature type="chain" id="PRO_5018191078" evidence="1">
    <location>
        <begin position="20"/>
        <end position="225"/>
    </location>
</feature>
<evidence type="ECO:0000313" key="5">
    <source>
        <dbReference type="Proteomes" id="UP000198290"/>
    </source>
</evidence>
<dbReference type="OrthoDB" id="423130at2"/>
<dbReference type="PANTHER" id="PTHR35535">
    <property type="entry name" value="HEAT SHOCK PROTEIN HSLJ"/>
    <property type="match status" value="1"/>
</dbReference>
<dbReference type="InterPro" id="IPR053147">
    <property type="entry name" value="Hsp_HslJ-like"/>
</dbReference>
<proteinExistence type="predicted"/>
<dbReference type="Proteomes" id="UP000198290">
    <property type="component" value="Chromosome"/>
</dbReference>
<feature type="signal peptide" evidence="1">
    <location>
        <begin position="1"/>
        <end position="19"/>
    </location>
</feature>
<dbReference type="InterPro" id="IPR025485">
    <property type="entry name" value="DUF4377"/>
</dbReference>
<keyword evidence="4" id="KW-0449">Lipoprotein</keyword>
<dbReference type="RefSeq" id="WP_089082999.1">
    <property type="nucleotide sequence ID" value="NZ_AP018823.1"/>
</dbReference>
<dbReference type="EMBL" id="AP018823">
    <property type="protein sequence ID" value="BBF87693.1"/>
    <property type="molecule type" value="Genomic_DNA"/>
</dbReference>
<evidence type="ECO:0000256" key="1">
    <source>
        <dbReference type="SAM" id="SignalP"/>
    </source>
</evidence>
<reference evidence="4 5" key="2">
    <citation type="journal article" date="2017" name="Genome Announc.">
        <title>Draft genome sequence of Aquitalea magnusonii strain H3, a plant growth-promoting bacterium of duckweed Lemna minor.</title>
        <authorList>
            <person name="Ishizawa H."/>
            <person name="Kuroda M."/>
            <person name="Ike M."/>
        </authorList>
    </citation>
    <scope>NUCLEOTIDE SEQUENCE [LARGE SCALE GENOMIC DNA]</scope>
    <source>
        <strain evidence="4 5">H3</strain>
    </source>
</reference>
<protein>
    <submittedName>
        <fullName evidence="4">Putative lipoprotein</fullName>
    </submittedName>
</protein>
<organism evidence="4 5">
    <name type="scientific">Aquitalea magnusonii</name>
    <dbReference type="NCBI Taxonomy" id="332411"/>
    <lineage>
        <taxon>Bacteria</taxon>
        <taxon>Pseudomonadati</taxon>
        <taxon>Pseudomonadota</taxon>
        <taxon>Betaproteobacteria</taxon>
        <taxon>Neisseriales</taxon>
        <taxon>Chromobacteriaceae</taxon>
        <taxon>Aquitalea</taxon>
    </lineage>
</organism>
<dbReference type="KEGG" id="amah:DLM_4119"/>
<dbReference type="Pfam" id="PF03724">
    <property type="entry name" value="META"/>
    <property type="match status" value="1"/>
</dbReference>
<name>A0A3G9GLS3_9NEIS</name>
<evidence type="ECO:0000259" key="2">
    <source>
        <dbReference type="Pfam" id="PF03724"/>
    </source>
</evidence>
<dbReference type="Pfam" id="PF14302">
    <property type="entry name" value="DUF4377"/>
    <property type="match status" value="1"/>
</dbReference>
<reference evidence="5" key="3">
    <citation type="journal article" date="2017" name="Plant Physiol. Biochem.">
        <title>Differential oxidative and antioxidative response of duckweed Lemna minor toward plant growth promoting/inhibiting bacteria.</title>
        <authorList>
            <person name="Ishizawa H."/>
            <person name="Kuroda M."/>
            <person name="Morikawa M."/>
            <person name="Ike M."/>
        </authorList>
    </citation>
    <scope>NUCLEOTIDE SEQUENCE [LARGE SCALE GENOMIC DNA]</scope>
    <source>
        <strain evidence="5">H3</strain>
    </source>
</reference>